<accession>A0A3M5PIA5</accession>
<dbReference type="RefSeq" id="WP_122207100.1">
    <property type="nucleotide sequence ID" value="NZ_RBTP01000012.1"/>
</dbReference>
<dbReference type="AlphaFoldDB" id="A0A3M5PIA5"/>
<dbReference type="EMBL" id="RBTP01000012">
    <property type="protein sequence ID" value="RMT84224.1"/>
    <property type="molecule type" value="Genomic_DNA"/>
</dbReference>
<sequence>MNQSKLVMSRLQEANRSVEALEPLAADAIDVVTGYCMQCQALDQRLAGGERLTGWKIAFAGSAAQKRFGITEPVFGALTNAMRVDAGSTVKLSRLIAPKLEVELAFVLGRTLVPGDYEDRDILAAISDVAPAFEIADCRWQNWRFEVGAFLADNAASGLYCLGPTVAFDPEAHACTAYALHRGEVACGAGYTEGREDTPQVNLCWLIRRLLADGHPVEAGQIVLSGALLPPLDIQPAAYRLQMLGMELALVFEADTHAV</sequence>
<gene>
    <name evidence="2" type="ORF">ALP40_02587</name>
</gene>
<dbReference type="SUPFAM" id="SSF56529">
    <property type="entry name" value="FAH"/>
    <property type="match status" value="1"/>
</dbReference>
<comment type="caution">
    <text evidence="2">The sequence shown here is derived from an EMBL/GenBank/DDBJ whole genome shotgun (WGS) entry which is preliminary data.</text>
</comment>
<organism evidence="2 3">
    <name type="scientific">Pseudomonas viridiflava</name>
    <name type="common">Phytomonas viridiflava</name>
    <dbReference type="NCBI Taxonomy" id="33069"/>
    <lineage>
        <taxon>Bacteria</taxon>
        <taxon>Pseudomonadati</taxon>
        <taxon>Pseudomonadota</taxon>
        <taxon>Gammaproteobacteria</taxon>
        <taxon>Pseudomonadales</taxon>
        <taxon>Pseudomonadaceae</taxon>
        <taxon>Pseudomonas</taxon>
    </lineage>
</organism>
<dbReference type="Proteomes" id="UP000273854">
    <property type="component" value="Unassembled WGS sequence"/>
</dbReference>
<keyword evidence="1" id="KW-0058">Aromatic hydrocarbons catabolism</keyword>
<evidence type="ECO:0000313" key="2">
    <source>
        <dbReference type="EMBL" id="RMT84224.1"/>
    </source>
</evidence>
<dbReference type="PANTHER" id="PTHR30143:SF0">
    <property type="entry name" value="2-KETO-4-PENTENOATE HYDRATASE"/>
    <property type="match status" value="1"/>
</dbReference>
<evidence type="ECO:0000313" key="3">
    <source>
        <dbReference type="Proteomes" id="UP000273854"/>
    </source>
</evidence>
<name>A0A3M5PIA5_PSEVI</name>
<dbReference type="InterPro" id="IPR050772">
    <property type="entry name" value="Hydratase-Decarb/MhpD_sf"/>
</dbReference>
<dbReference type="GO" id="GO:0008684">
    <property type="term" value="F:2-oxopent-4-enoate hydratase activity"/>
    <property type="evidence" value="ECO:0007669"/>
    <property type="project" value="TreeGrafter"/>
</dbReference>
<dbReference type="InterPro" id="IPR036663">
    <property type="entry name" value="Fumarylacetoacetase_C_sf"/>
</dbReference>
<dbReference type="PANTHER" id="PTHR30143">
    <property type="entry name" value="ACID HYDRATASE"/>
    <property type="match status" value="1"/>
</dbReference>
<dbReference type="Gene3D" id="3.90.850.10">
    <property type="entry name" value="Fumarylacetoacetase-like, C-terminal domain"/>
    <property type="match status" value="1"/>
</dbReference>
<evidence type="ECO:0000256" key="1">
    <source>
        <dbReference type="ARBA" id="ARBA00022797"/>
    </source>
</evidence>
<proteinExistence type="predicted"/>
<dbReference type="GO" id="GO:0005737">
    <property type="term" value="C:cytoplasm"/>
    <property type="evidence" value="ECO:0007669"/>
    <property type="project" value="TreeGrafter"/>
</dbReference>
<reference evidence="2 3" key="1">
    <citation type="submission" date="2018-08" db="EMBL/GenBank/DDBJ databases">
        <title>Recombination of ecologically and evolutionarily significant loci maintains genetic cohesion in the Pseudomonas syringae species complex.</title>
        <authorList>
            <person name="Dillon M."/>
            <person name="Thakur S."/>
            <person name="Almeida R.N.D."/>
            <person name="Weir B.S."/>
            <person name="Guttman D.S."/>
        </authorList>
    </citation>
    <scope>NUCLEOTIDE SEQUENCE [LARGE SCALE GENOMIC DNA]</scope>
    <source>
        <strain evidence="2 3">ICMP 19473</strain>
    </source>
</reference>
<protein>
    <submittedName>
        <fullName evidence="2">2-keto-4-pentenoate hydratase</fullName>
    </submittedName>
</protein>
<dbReference type="OrthoDB" id="9792137at2"/>